<dbReference type="Proteomes" id="UP000244906">
    <property type="component" value="Unassembled WGS sequence"/>
</dbReference>
<organism evidence="1 2">
    <name type="scientific">Pelagibaculum spongiae</name>
    <dbReference type="NCBI Taxonomy" id="2080658"/>
    <lineage>
        <taxon>Bacteria</taxon>
        <taxon>Pseudomonadati</taxon>
        <taxon>Pseudomonadota</taxon>
        <taxon>Gammaproteobacteria</taxon>
        <taxon>Oceanospirillales</taxon>
        <taxon>Pelagibaculum</taxon>
    </lineage>
</organism>
<dbReference type="AlphaFoldDB" id="A0A2V1H4G6"/>
<sequence length="151" mass="17498">MSEDLLSGRYFCSNRDPYEIQKSSNAWKLYNKLCGQTFKRFEWAVINAARSIYQKGIDDNPKLASLDGSSSKGGGNYLNGGHVEVKDDKDLYNTWVSYIHSKKITGANRDASSSHQSDDPQFEIIFDGFRYPKWWQLVSNRKTCFHQWCHR</sequence>
<accession>A0A2V1H4G6</accession>
<dbReference type="EMBL" id="QDDL01000001">
    <property type="protein sequence ID" value="PVZ72118.1"/>
    <property type="molecule type" value="Genomic_DNA"/>
</dbReference>
<gene>
    <name evidence="1" type="ORF">DC094_03635</name>
</gene>
<comment type="caution">
    <text evidence="1">The sequence shown here is derived from an EMBL/GenBank/DDBJ whole genome shotgun (WGS) entry which is preliminary data.</text>
</comment>
<name>A0A2V1H4G6_9GAMM</name>
<keyword evidence="2" id="KW-1185">Reference proteome</keyword>
<dbReference type="RefSeq" id="WP_116685703.1">
    <property type="nucleotide sequence ID" value="NZ_CAWNYD010000001.1"/>
</dbReference>
<protein>
    <submittedName>
        <fullName evidence="1">Uncharacterized protein</fullName>
    </submittedName>
</protein>
<evidence type="ECO:0000313" key="1">
    <source>
        <dbReference type="EMBL" id="PVZ72118.1"/>
    </source>
</evidence>
<reference evidence="1 2" key="1">
    <citation type="submission" date="2018-04" db="EMBL/GenBank/DDBJ databases">
        <title>Thalassorhabdus spongiae gen. nov., sp. nov., isolated from a marine sponge in South-West Iceland.</title>
        <authorList>
            <person name="Knobloch S."/>
            <person name="Daussin A."/>
            <person name="Johannsson R."/>
            <person name="Marteinsson V.T."/>
        </authorList>
    </citation>
    <scope>NUCLEOTIDE SEQUENCE [LARGE SCALE GENOMIC DNA]</scope>
    <source>
        <strain evidence="1 2">Hp12</strain>
    </source>
</reference>
<proteinExistence type="predicted"/>
<evidence type="ECO:0000313" key="2">
    <source>
        <dbReference type="Proteomes" id="UP000244906"/>
    </source>
</evidence>